<feature type="compositionally biased region" description="Basic and acidic residues" evidence="1">
    <location>
        <begin position="25"/>
        <end position="63"/>
    </location>
</feature>
<dbReference type="EMBL" id="KK107161">
    <property type="protein sequence ID" value="EZA56620.1"/>
    <property type="molecule type" value="Genomic_DNA"/>
</dbReference>
<proteinExistence type="predicted"/>
<organism evidence="2 3">
    <name type="scientific">Ooceraea biroi</name>
    <name type="common">Clonal raider ant</name>
    <name type="synonym">Cerapachys biroi</name>
    <dbReference type="NCBI Taxonomy" id="2015173"/>
    <lineage>
        <taxon>Eukaryota</taxon>
        <taxon>Metazoa</taxon>
        <taxon>Ecdysozoa</taxon>
        <taxon>Arthropoda</taxon>
        <taxon>Hexapoda</taxon>
        <taxon>Insecta</taxon>
        <taxon>Pterygota</taxon>
        <taxon>Neoptera</taxon>
        <taxon>Endopterygota</taxon>
        <taxon>Hymenoptera</taxon>
        <taxon>Apocrita</taxon>
        <taxon>Aculeata</taxon>
        <taxon>Formicoidea</taxon>
        <taxon>Formicidae</taxon>
        <taxon>Dorylinae</taxon>
        <taxon>Ooceraea</taxon>
    </lineage>
</organism>
<name>A0A026WKT2_OOCBI</name>
<reference evidence="2 3" key="1">
    <citation type="journal article" date="2014" name="Curr. Biol.">
        <title>The genome of the clonal raider ant Cerapachys biroi.</title>
        <authorList>
            <person name="Oxley P.R."/>
            <person name="Ji L."/>
            <person name="Fetter-Pruneda I."/>
            <person name="McKenzie S.K."/>
            <person name="Li C."/>
            <person name="Hu H."/>
            <person name="Zhang G."/>
            <person name="Kronauer D.J."/>
        </authorList>
    </citation>
    <scope>NUCLEOTIDE SEQUENCE [LARGE SCALE GENOMIC DNA]</scope>
</reference>
<protein>
    <submittedName>
        <fullName evidence="2">Uncharacterized protein</fullName>
    </submittedName>
</protein>
<evidence type="ECO:0000313" key="3">
    <source>
        <dbReference type="Proteomes" id="UP000053097"/>
    </source>
</evidence>
<dbReference type="Proteomes" id="UP000053097">
    <property type="component" value="Unassembled WGS sequence"/>
</dbReference>
<feature type="region of interest" description="Disordered" evidence="1">
    <location>
        <begin position="25"/>
        <end position="83"/>
    </location>
</feature>
<dbReference type="AlphaFoldDB" id="A0A026WKT2"/>
<gene>
    <name evidence="2" type="ORF">X777_03298</name>
</gene>
<evidence type="ECO:0000313" key="2">
    <source>
        <dbReference type="EMBL" id="EZA56620.1"/>
    </source>
</evidence>
<evidence type="ECO:0000256" key="1">
    <source>
        <dbReference type="SAM" id="MobiDB-lite"/>
    </source>
</evidence>
<accession>A0A026WKT2</accession>
<keyword evidence="3" id="KW-1185">Reference proteome</keyword>
<sequence length="83" mass="9601">MIDSEKISSLDTVRRWCRRSQVNLERKNGDNNKEVSKNLEKRSQRQDVYCHDLDGDFKAREGSGARQPRTTSQRDASAAIFSR</sequence>